<dbReference type="SUPFAM" id="SSF56935">
    <property type="entry name" value="Porins"/>
    <property type="match status" value="1"/>
</dbReference>
<dbReference type="Pfam" id="PF07715">
    <property type="entry name" value="Plug"/>
    <property type="match status" value="1"/>
</dbReference>
<name>A0ABX7SW73_9FLAO</name>
<evidence type="ECO:0000256" key="7">
    <source>
        <dbReference type="PROSITE-ProRule" id="PRU01360"/>
    </source>
</evidence>
<dbReference type="InterPro" id="IPR039426">
    <property type="entry name" value="TonB-dep_rcpt-like"/>
</dbReference>
<dbReference type="InterPro" id="IPR008969">
    <property type="entry name" value="CarboxyPept-like_regulatory"/>
</dbReference>
<keyword evidence="2 7" id="KW-0813">Transport</keyword>
<dbReference type="InterPro" id="IPR023997">
    <property type="entry name" value="TonB-dep_OMP_SusC/RagA_CS"/>
</dbReference>
<evidence type="ECO:0000256" key="1">
    <source>
        <dbReference type="ARBA" id="ARBA00004571"/>
    </source>
</evidence>
<sequence>MVKFKLLITACLFLCMHNAFSQEKTITGLVKDVTGSPIPGVSVSILGETRGTNTDFDGKFSLKNVKTTDKLMFSYIGMKEQIILVGDKTTIDVTLLDSQEVLDEIIVVGYGTQKKGLVTGSNVNLKGAVLEELNTASPIEGLQGIAPGVNITRNNGQPGAGTKVTIRGLGTNGNSNPLYIVDGIAVGNIDYLNASDIQSLDVLKDAASAAIYGSRAANGVILVTTVKGRKNTAAKISFNSYYGIQNIYKSATPLNAQEYMYIIDEGFANDGKALNNWEAMVKNNSWLNDNYPGNLGDQLGTEIWNNIQNGGKGTNWFDEITSKNAAITSHTLNITGGGENNVYSLGISYFNQEGLIGNHITNAGFKRLTARLNTEFVLRKNDKHNILTLGQNLTYTNTDNRNVATGNIYYNDLHNALVQNPLMPAYWQPSIDNNVNEYGFTPTLNGIADNQHNPLGVLFYRHNFNNLGNQNNKIVGNVYTELEPIKNLKFKSVFGFDSWFGHSRSYSPVFALGLKYLNTKDAVSQSQYQGTNITFTNTASYKHSFGNHTIDGLLGVEVFKNKLNVNVSGRKSGSIFGDPEFAYLDNFGTIDNLSNISTNGKDAFAGGGGLLSYFGRAQYNYKEKYLFTAIMRADGSSNFSKNNRWGYFPSFSAGWVISDEEFMSTTSSFLDYAKVRASWGQNGNQSVNNFIYSSTIEYSEDIGYYFGDSKPVSVDAAFPARVPNPDIKWETSEQLNFGIDTRLFDSKLGLSLDWYKKTTKDWLVQAQVLGTAGAEAPIINGGDIENSGVEFVLNWDDNIGNVKYGATISGAFNKNKITRIANADGVFNGLSNVLSQGTASISRASVGLPIGYFYGFKADGILQNQDEVDAYVTPNGDPYFADQRPGDVRFVDQNQDGVIDDKDKVMLGNPHPDFELGVQLNAEYKGFYANVTMAGKFGMQVMKSYRSFVDRIYENYTTEIFGRWHGEGTSNKIPRLGASAHRNTSFVSDIFMHNADYLRINNLTIGVNLDQYLKNVNFASKIKIYASVNNLYTFTNYNGMDPEVGYGGGTNWASGVDLGLYPLPRTVIFGLNLDF</sequence>
<comment type="similarity">
    <text evidence="7">Belongs to the TonB-dependent receptor family.</text>
</comment>
<keyword evidence="3 7" id="KW-1134">Transmembrane beta strand</keyword>
<dbReference type="PROSITE" id="PS52016">
    <property type="entry name" value="TONB_DEPENDENT_REC_3"/>
    <property type="match status" value="1"/>
</dbReference>
<accession>A0ABX7SW73</accession>
<dbReference type="Gene3D" id="2.40.170.20">
    <property type="entry name" value="TonB-dependent receptor, beta-barrel domain"/>
    <property type="match status" value="1"/>
</dbReference>
<comment type="subcellular location">
    <subcellularLocation>
        <location evidence="1 7">Cell outer membrane</location>
        <topology evidence="1 7">Multi-pass membrane protein</topology>
    </subcellularLocation>
</comment>
<keyword evidence="4 7" id="KW-0812">Transmembrane</keyword>
<dbReference type="Pfam" id="PF13715">
    <property type="entry name" value="CarbopepD_reg_2"/>
    <property type="match status" value="1"/>
</dbReference>
<evidence type="ECO:0000313" key="11">
    <source>
        <dbReference type="Proteomes" id="UP000663935"/>
    </source>
</evidence>
<proteinExistence type="inferred from homology"/>
<dbReference type="Proteomes" id="UP000663935">
    <property type="component" value="Chromosome"/>
</dbReference>
<dbReference type="InterPro" id="IPR037066">
    <property type="entry name" value="Plug_dom_sf"/>
</dbReference>
<organism evidence="10 11">
    <name type="scientific">Polaribacter batillariae</name>
    <dbReference type="NCBI Taxonomy" id="2808900"/>
    <lineage>
        <taxon>Bacteria</taxon>
        <taxon>Pseudomonadati</taxon>
        <taxon>Bacteroidota</taxon>
        <taxon>Flavobacteriia</taxon>
        <taxon>Flavobacteriales</taxon>
        <taxon>Flavobacteriaceae</taxon>
    </lineage>
</organism>
<keyword evidence="11" id="KW-1185">Reference proteome</keyword>
<dbReference type="NCBIfam" id="TIGR04057">
    <property type="entry name" value="SusC_RagA_signa"/>
    <property type="match status" value="1"/>
</dbReference>
<evidence type="ECO:0000256" key="8">
    <source>
        <dbReference type="SAM" id="SignalP"/>
    </source>
</evidence>
<evidence type="ECO:0000256" key="2">
    <source>
        <dbReference type="ARBA" id="ARBA00022448"/>
    </source>
</evidence>
<feature type="domain" description="TonB-dependent receptor plug" evidence="9">
    <location>
        <begin position="121"/>
        <end position="220"/>
    </location>
</feature>
<dbReference type="Gene3D" id="2.60.40.1120">
    <property type="entry name" value="Carboxypeptidase-like, regulatory domain"/>
    <property type="match status" value="1"/>
</dbReference>
<gene>
    <name evidence="10" type="ORF">JL193_04195</name>
</gene>
<dbReference type="InterPro" id="IPR012910">
    <property type="entry name" value="Plug_dom"/>
</dbReference>
<evidence type="ECO:0000256" key="4">
    <source>
        <dbReference type="ARBA" id="ARBA00022692"/>
    </source>
</evidence>
<reference evidence="10 11" key="1">
    <citation type="submission" date="2021-03" db="EMBL/GenBank/DDBJ databases">
        <title>Complete genome of Polaribacter_sp.G4M1.</title>
        <authorList>
            <person name="Jeong S.W."/>
            <person name="Bae J.W."/>
        </authorList>
    </citation>
    <scope>NUCLEOTIDE SEQUENCE [LARGE SCALE GENOMIC DNA]</scope>
    <source>
        <strain evidence="10 11">G4M1</strain>
    </source>
</reference>
<protein>
    <submittedName>
        <fullName evidence="10">TonB-dependent receptor</fullName>
    </submittedName>
</protein>
<evidence type="ECO:0000256" key="6">
    <source>
        <dbReference type="ARBA" id="ARBA00023237"/>
    </source>
</evidence>
<dbReference type="RefSeq" id="WP_207972627.1">
    <property type="nucleotide sequence ID" value="NZ_CP071795.1"/>
</dbReference>
<dbReference type="InterPro" id="IPR036942">
    <property type="entry name" value="Beta-barrel_TonB_sf"/>
</dbReference>
<evidence type="ECO:0000256" key="3">
    <source>
        <dbReference type="ARBA" id="ARBA00022452"/>
    </source>
</evidence>
<feature type="chain" id="PRO_5046208870" evidence="8">
    <location>
        <begin position="22"/>
        <end position="1075"/>
    </location>
</feature>
<dbReference type="Gene3D" id="2.170.130.10">
    <property type="entry name" value="TonB-dependent receptor, plug domain"/>
    <property type="match status" value="1"/>
</dbReference>
<evidence type="ECO:0000256" key="5">
    <source>
        <dbReference type="ARBA" id="ARBA00023136"/>
    </source>
</evidence>
<dbReference type="EMBL" id="CP071795">
    <property type="protein sequence ID" value="QTD38497.1"/>
    <property type="molecule type" value="Genomic_DNA"/>
</dbReference>
<dbReference type="SUPFAM" id="SSF49464">
    <property type="entry name" value="Carboxypeptidase regulatory domain-like"/>
    <property type="match status" value="1"/>
</dbReference>
<dbReference type="InterPro" id="IPR023996">
    <property type="entry name" value="TonB-dep_OMP_SusC/RagA"/>
</dbReference>
<feature type="signal peptide" evidence="8">
    <location>
        <begin position="1"/>
        <end position="21"/>
    </location>
</feature>
<evidence type="ECO:0000259" key="9">
    <source>
        <dbReference type="Pfam" id="PF07715"/>
    </source>
</evidence>
<keyword evidence="8" id="KW-0732">Signal</keyword>
<keyword evidence="5 7" id="KW-0472">Membrane</keyword>
<dbReference type="NCBIfam" id="TIGR04056">
    <property type="entry name" value="OMP_RagA_SusC"/>
    <property type="match status" value="1"/>
</dbReference>
<keyword evidence="10" id="KW-0675">Receptor</keyword>
<keyword evidence="6 7" id="KW-0998">Cell outer membrane</keyword>
<evidence type="ECO:0000313" key="10">
    <source>
        <dbReference type="EMBL" id="QTD38497.1"/>
    </source>
</evidence>